<name>A0A183H711_9BILA</name>
<proteinExistence type="predicted"/>
<dbReference type="Proteomes" id="UP000267606">
    <property type="component" value="Unassembled WGS sequence"/>
</dbReference>
<sequence length="87" mass="9672">MTIFCCVSVIVRRLATRFVAANDSSFGFPTTKLSKAKLGFSGEPRLPLIFAIALELKSFPSVSRISMERIFLSSLCHKDSIFSRIIV</sequence>
<accession>A0A183H711</accession>
<dbReference type="AlphaFoldDB" id="A0A183H711"/>
<evidence type="ECO:0000313" key="3">
    <source>
        <dbReference type="WBParaSite" id="OFLC_0000327201-mRNA-1"/>
    </source>
</evidence>
<keyword evidence="2" id="KW-1185">Reference proteome</keyword>
<protein>
    <submittedName>
        <fullName evidence="3">Secreted protein</fullName>
    </submittedName>
</protein>
<reference evidence="3" key="1">
    <citation type="submission" date="2016-06" db="UniProtKB">
        <authorList>
            <consortium name="WormBaseParasite"/>
        </authorList>
    </citation>
    <scope>IDENTIFICATION</scope>
</reference>
<gene>
    <name evidence="1" type="ORF">OFLC_LOCUS3273</name>
</gene>
<dbReference type="EMBL" id="UZAJ01002138">
    <property type="protein sequence ID" value="VDO35915.1"/>
    <property type="molecule type" value="Genomic_DNA"/>
</dbReference>
<dbReference type="WBParaSite" id="OFLC_0000327201-mRNA-1">
    <property type="protein sequence ID" value="OFLC_0000327201-mRNA-1"/>
    <property type="gene ID" value="OFLC_0000327201"/>
</dbReference>
<evidence type="ECO:0000313" key="2">
    <source>
        <dbReference type="Proteomes" id="UP000267606"/>
    </source>
</evidence>
<evidence type="ECO:0000313" key="1">
    <source>
        <dbReference type="EMBL" id="VDO35915.1"/>
    </source>
</evidence>
<reference evidence="1 2" key="2">
    <citation type="submission" date="2018-11" db="EMBL/GenBank/DDBJ databases">
        <authorList>
            <consortium name="Pathogen Informatics"/>
        </authorList>
    </citation>
    <scope>NUCLEOTIDE SEQUENCE [LARGE SCALE GENOMIC DNA]</scope>
</reference>
<organism evidence="3">
    <name type="scientific">Onchocerca flexuosa</name>
    <dbReference type="NCBI Taxonomy" id="387005"/>
    <lineage>
        <taxon>Eukaryota</taxon>
        <taxon>Metazoa</taxon>
        <taxon>Ecdysozoa</taxon>
        <taxon>Nematoda</taxon>
        <taxon>Chromadorea</taxon>
        <taxon>Rhabditida</taxon>
        <taxon>Spirurina</taxon>
        <taxon>Spiruromorpha</taxon>
        <taxon>Filarioidea</taxon>
        <taxon>Onchocercidae</taxon>
        <taxon>Onchocerca</taxon>
    </lineage>
</organism>